<proteinExistence type="predicted"/>
<keyword evidence="5" id="KW-1185">Reference proteome</keyword>
<dbReference type="OrthoDB" id="667567at2"/>
<gene>
    <name evidence="3" type="ORF">CLV93_101319</name>
    <name evidence="2" type="ORF">JCM18694_02280</name>
</gene>
<accession>A0A2P8CKA3</accession>
<sequence length="123" mass="14238">MKKLQLEYNFKSSPSVLFSRLSTASGLSEWFADNVIVRGKNYTFIWDSTEQEAEMLGSRPNDMVRFRWTDCDEDCYFEFKVARDELTGDVSLVITDFVEEDEIDDATDLWDSQIAELKHTLGS</sequence>
<dbReference type="EMBL" id="BLAU01000001">
    <property type="protein sequence ID" value="GET19982.1"/>
    <property type="molecule type" value="Genomic_DNA"/>
</dbReference>
<dbReference type="SUPFAM" id="SSF55961">
    <property type="entry name" value="Bet v1-like"/>
    <property type="match status" value="1"/>
</dbReference>
<evidence type="ECO:0000313" key="4">
    <source>
        <dbReference type="Proteomes" id="UP000240621"/>
    </source>
</evidence>
<evidence type="ECO:0000259" key="1">
    <source>
        <dbReference type="Pfam" id="PF19569"/>
    </source>
</evidence>
<dbReference type="Proteomes" id="UP000396862">
    <property type="component" value="Unassembled WGS sequence"/>
</dbReference>
<dbReference type="Gene3D" id="3.30.530.20">
    <property type="match status" value="1"/>
</dbReference>
<dbReference type="RefSeq" id="WP_106540413.1">
    <property type="nucleotide sequence ID" value="NZ_BLAU01000001.1"/>
</dbReference>
<dbReference type="EMBL" id="PYGC01000001">
    <property type="protein sequence ID" value="PSK85363.1"/>
    <property type="molecule type" value="Genomic_DNA"/>
</dbReference>
<dbReference type="Pfam" id="PF19569">
    <property type="entry name" value="START_2"/>
    <property type="match status" value="1"/>
</dbReference>
<feature type="domain" description="START-like" evidence="1">
    <location>
        <begin position="2"/>
        <end position="122"/>
    </location>
</feature>
<evidence type="ECO:0000313" key="3">
    <source>
        <dbReference type="EMBL" id="PSK85363.1"/>
    </source>
</evidence>
<evidence type="ECO:0000313" key="5">
    <source>
        <dbReference type="Proteomes" id="UP000396862"/>
    </source>
</evidence>
<reference evidence="2 5" key="2">
    <citation type="submission" date="2019-10" db="EMBL/GenBank/DDBJ databases">
        <title>Prolixibacter strains distinguished by the presence of nitrate reductase genes were adept at nitrate-dependent anaerobic corrosion of metallic iron and carbon steel.</title>
        <authorList>
            <person name="Iino T."/>
            <person name="Shono N."/>
            <person name="Ito K."/>
            <person name="Nakamura R."/>
            <person name="Sueoka K."/>
            <person name="Harayama S."/>
            <person name="Ohkuma M."/>
        </authorList>
    </citation>
    <scope>NUCLEOTIDE SEQUENCE [LARGE SCALE GENOMIC DNA]</scope>
    <source>
        <strain evidence="2 5">MIC1-1</strain>
    </source>
</reference>
<protein>
    <recommendedName>
        <fullName evidence="1">START-like domain-containing protein</fullName>
    </recommendedName>
</protein>
<dbReference type="Proteomes" id="UP000240621">
    <property type="component" value="Unassembled WGS sequence"/>
</dbReference>
<reference evidence="3 4" key="1">
    <citation type="submission" date="2018-03" db="EMBL/GenBank/DDBJ databases">
        <title>Genomic Encyclopedia of Archaeal and Bacterial Type Strains, Phase II (KMG-II): from individual species to whole genera.</title>
        <authorList>
            <person name="Goeker M."/>
        </authorList>
    </citation>
    <scope>NUCLEOTIDE SEQUENCE [LARGE SCALE GENOMIC DNA]</scope>
    <source>
        <strain evidence="3 4">DSM 27267</strain>
    </source>
</reference>
<evidence type="ECO:0000313" key="2">
    <source>
        <dbReference type="EMBL" id="GET19982.1"/>
    </source>
</evidence>
<name>A0A2P8CKA3_9BACT</name>
<dbReference type="InterPro" id="IPR045736">
    <property type="entry name" value="START_2"/>
</dbReference>
<dbReference type="InterPro" id="IPR023393">
    <property type="entry name" value="START-like_dom_sf"/>
</dbReference>
<organism evidence="3 4">
    <name type="scientific">Prolixibacter denitrificans</name>
    <dbReference type="NCBI Taxonomy" id="1541063"/>
    <lineage>
        <taxon>Bacteria</taxon>
        <taxon>Pseudomonadati</taxon>
        <taxon>Bacteroidota</taxon>
        <taxon>Bacteroidia</taxon>
        <taxon>Marinilabiliales</taxon>
        <taxon>Prolixibacteraceae</taxon>
        <taxon>Prolixibacter</taxon>
    </lineage>
</organism>
<dbReference type="AlphaFoldDB" id="A0A2P8CKA3"/>
<comment type="caution">
    <text evidence="3">The sequence shown here is derived from an EMBL/GenBank/DDBJ whole genome shotgun (WGS) entry which is preliminary data.</text>
</comment>